<organism evidence="2 3">
    <name type="scientific">Nibricoccus aquaticus</name>
    <dbReference type="NCBI Taxonomy" id="2576891"/>
    <lineage>
        <taxon>Bacteria</taxon>
        <taxon>Pseudomonadati</taxon>
        <taxon>Verrucomicrobiota</taxon>
        <taxon>Opitutia</taxon>
        <taxon>Opitutales</taxon>
        <taxon>Opitutaceae</taxon>
        <taxon>Nibricoccus</taxon>
    </lineage>
</organism>
<dbReference type="Proteomes" id="UP000217265">
    <property type="component" value="Chromosome"/>
</dbReference>
<evidence type="ECO:0000256" key="1">
    <source>
        <dbReference type="SAM" id="MobiDB-lite"/>
    </source>
</evidence>
<dbReference type="EMBL" id="CP023344">
    <property type="protein sequence ID" value="ATC64175.1"/>
    <property type="molecule type" value="Genomic_DNA"/>
</dbReference>
<keyword evidence="3" id="KW-1185">Reference proteome</keyword>
<feature type="compositionally biased region" description="Polar residues" evidence="1">
    <location>
        <begin position="291"/>
        <end position="300"/>
    </location>
</feature>
<evidence type="ECO:0000313" key="3">
    <source>
        <dbReference type="Proteomes" id="UP000217265"/>
    </source>
</evidence>
<dbReference type="KEGG" id="vbh:CMV30_09515"/>
<protein>
    <submittedName>
        <fullName evidence="2">Uncharacterized protein</fullName>
    </submittedName>
</protein>
<evidence type="ECO:0000313" key="2">
    <source>
        <dbReference type="EMBL" id="ATC64175.1"/>
    </source>
</evidence>
<reference evidence="2 3" key="1">
    <citation type="submission" date="2017-09" db="EMBL/GenBank/DDBJ databases">
        <title>Complete genome sequence of Verrucomicrobial strain HZ-65, isolated from freshwater.</title>
        <authorList>
            <person name="Choi A."/>
        </authorList>
    </citation>
    <scope>NUCLEOTIDE SEQUENCE [LARGE SCALE GENOMIC DNA]</scope>
    <source>
        <strain evidence="2 3">HZ-65</strain>
    </source>
</reference>
<feature type="region of interest" description="Disordered" evidence="1">
    <location>
        <begin position="274"/>
        <end position="300"/>
    </location>
</feature>
<name>A0A290Q667_9BACT</name>
<dbReference type="AlphaFoldDB" id="A0A290Q667"/>
<sequence>MASPPASSKPPAPSQEKSKFVFSLLPRSLQSRPSLDLVGLTEMTEDGRKIPEPSPENPVYYQANISGDHTEGENSRTQQKIDPVRLEASVRNALEKAGYKNTDAAHPPTQVLFIIWGSHNTISKTDDESFLPPPDYWTNILSRARLVGGTKFAADFEKALSDQFRSTVDMGIGNPLYRFTNRDELTRELVAQIYEDCYYIVITAYDFASLVKKERKLLWRTKITTSSNGISLEETLPTLVSTSSAYLGRDVPTPIISIKRIDRKGAVTLGTSEVVETIQAKPPESPPKKPQGNSQPAPAK</sequence>
<proteinExistence type="predicted"/>
<accession>A0A290Q667</accession>
<gene>
    <name evidence="2" type="ORF">CMV30_09515</name>
</gene>